<feature type="transmembrane region" description="Helical" evidence="1">
    <location>
        <begin position="117"/>
        <end position="136"/>
    </location>
</feature>
<keyword evidence="1" id="KW-0472">Membrane</keyword>
<dbReference type="Proteomes" id="UP000427716">
    <property type="component" value="Chromosome"/>
</dbReference>
<accession>A0A6I6CX72</accession>
<dbReference type="AlphaFoldDB" id="A0A6I6CX72"/>
<sequence length="190" mass="20877">MEKSSQAGLPQPTPLGIVGALWGVLGLCALLLWAIYRLSFYGIEAWGASWAWWHWAFFVGWMVFMVYSEGYKGFQKGFSPRVVARAVHLSRHPVGWHVALAPLYCMGYIHATRKRRIVSLSVTAGVVLLVILVGFLPQPWHGIVDLGVVAGLGYGVIAILAFALKVLSGRSLDWPTDVPADEYRAQPEAG</sequence>
<feature type="transmembrane region" description="Helical" evidence="1">
    <location>
        <begin position="142"/>
        <end position="164"/>
    </location>
</feature>
<organism evidence="2 3">
    <name type="scientific">Guyparkeria halophila</name>
    <dbReference type="NCBI Taxonomy" id="47960"/>
    <lineage>
        <taxon>Bacteria</taxon>
        <taxon>Pseudomonadati</taxon>
        <taxon>Pseudomonadota</taxon>
        <taxon>Gammaproteobacteria</taxon>
        <taxon>Chromatiales</taxon>
        <taxon>Thioalkalibacteraceae</taxon>
        <taxon>Guyparkeria</taxon>
    </lineage>
</organism>
<dbReference type="RefSeq" id="WP_156574303.1">
    <property type="nucleotide sequence ID" value="NZ_CP046415.1"/>
</dbReference>
<dbReference type="EMBL" id="CP046415">
    <property type="protein sequence ID" value="QGT78769.1"/>
    <property type="molecule type" value="Genomic_DNA"/>
</dbReference>
<feature type="transmembrane region" description="Helical" evidence="1">
    <location>
        <begin position="48"/>
        <end position="67"/>
    </location>
</feature>
<feature type="transmembrane region" description="Helical" evidence="1">
    <location>
        <begin position="12"/>
        <end position="36"/>
    </location>
</feature>
<gene>
    <name evidence="2" type="ORF">GM160_07570</name>
</gene>
<evidence type="ECO:0000313" key="2">
    <source>
        <dbReference type="EMBL" id="QGT78769.1"/>
    </source>
</evidence>
<name>A0A6I6CX72_9GAMM</name>
<proteinExistence type="predicted"/>
<dbReference type="KEGG" id="ghl:GM160_07570"/>
<reference evidence="2 3" key="1">
    <citation type="submission" date="2019-11" db="EMBL/GenBank/DDBJ databases">
        <authorList>
            <person name="Zhang J."/>
            <person name="Sun C."/>
        </authorList>
    </citation>
    <scope>NUCLEOTIDE SEQUENCE [LARGE SCALE GENOMIC DNA]</scope>
    <source>
        <strain evidence="3">sp2</strain>
    </source>
</reference>
<evidence type="ECO:0000313" key="3">
    <source>
        <dbReference type="Proteomes" id="UP000427716"/>
    </source>
</evidence>
<keyword evidence="3" id="KW-1185">Reference proteome</keyword>
<evidence type="ECO:0000256" key="1">
    <source>
        <dbReference type="SAM" id="Phobius"/>
    </source>
</evidence>
<protein>
    <submittedName>
        <fullName evidence="2">Uncharacterized protein</fullName>
    </submittedName>
</protein>
<keyword evidence="1" id="KW-0812">Transmembrane</keyword>
<keyword evidence="1" id="KW-1133">Transmembrane helix</keyword>